<evidence type="ECO:0000256" key="1">
    <source>
        <dbReference type="PROSITE-ProRule" id="PRU00169"/>
    </source>
</evidence>
<accession>A0A1M6H7B4</accession>
<dbReference type="Gene3D" id="3.40.50.2300">
    <property type="match status" value="1"/>
</dbReference>
<reference evidence="3 4" key="1">
    <citation type="submission" date="2016-11" db="EMBL/GenBank/DDBJ databases">
        <authorList>
            <person name="Jaros S."/>
            <person name="Januszkiewicz K."/>
            <person name="Wedrychowicz H."/>
        </authorList>
    </citation>
    <scope>NUCLEOTIDE SEQUENCE [LARGE SCALE GENOMIC DNA]</scope>
    <source>
        <strain evidence="3 4">DSM 14916</strain>
    </source>
</reference>
<dbReference type="GO" id="GO:0000160">
    <property type="term" value="P:phosphorelay signal transduction system"/>
    <property type="evidence" value="ECO:0007669"/>
    <property type="project" value="InterPro"/>
</dbReference>
<evidence type="ECO:0000313" key="4">
    <source>
        <dbReference type="Proteomes" id="UP000184387"/>
    </source>
</evidence>
<dbReference type="SMART" id="SM00448">
    <property type="entry name" value="REC"/>
    <property type="match status" value="1"/>
</dbReference>
<dbReference type="Proteomes" id="UP000184387">
    <property type="component" value="Unassembled WGS sequence"/>
</dbReference>
<feature type="modified residue" description="4-aspartylphosphate" evidence="1">
    <location>
        <position position="64"/>
    </location>
</feature>
<dbReference type="AlphaFoldDB" id="A0A1M6H7B4"/>
<evidence type="ECO:0000259" key="2">
    <source>
        <dbReference type="PROSITE" id="PS50110"/>
    </source>
</evidence>
<keyword evidence="4" id="KW-1185">Reference proteome</keyword>
<dbReference type="InterPro" id="IPR001789">
    <property type="entry name" value="Sig_transdc_resp-reg_receiver"/>
</dbReference>
<evidence type="ECO:0000313" key="3">
    <source>
        <dbReference type="EMBL" id="SHJ18087.1"/>
    </source>
</evidence>
<dbReference type="EMBL" id="FQZF01000009">
    <property type="protein sequence ID" value="SHJ18087.1"/>
    <property type="molecule type" value="Genomic_DNA"/>
</dbReference>
<sequence>MSTAAGPLVGRRILIVEDEYLIAEAMEEWLSGAGAKVVGPVPSVEQAFELIEEPEKVLDGAVLDVNLGRGETAYPVADRLNERGVPYLFATGDVRIIDDPGHRKRLRLEKPLSRQQLVREVERLVSGSPAHPD</sequence>
<name>A0A1M6H7B4_9PROT</name>
<dbReference type="OrthoDB" id="582170at2"/>
<organism evidence="3 4">
    <name type="scientific">Muricoccus roseus</name>
    <dbReference type="NCBI Taxonomy" id="198092"/>
    <lineage>
        <taxon>Bacteria</taxon>
        <taxon>Pseudomonadati</taxon>
        <taxon>Pseudomonadota</taxon>
        <taxon>Alphaproteobacteria</taxon>
        <taxon>Acetobacterales</taxon>
        <taxon>Roseomonadaceae</taxon>
        <taxon>Muricoccus</taxon>
    </lineage>
</organism>
<protein>
    <submittedName>
        <fullName evidence="3">CheY chemotaxis protein or a CheY-like REC (Receiver) domain</fullName>
    </submittedName>
</protein>
<dbReference type="STRING" id="198092.SAMN02745194_01958"/>
<dbReference type="PROSITE" id="PS50110">
    <property type="entry name" value="RESPONSE_REGULATORY"/>
    <property type="match status" value="1"/>
</dbReference>
<proteinExistence type="predicted"/>
<feature type="domain" description="Response regulatory" evidence="2">
    <location>
        <begin position="12"/>
        <end position="125"/>
    </location>
</feature>
<dbReference type="InterPro" id="IPR011006">
    <property type="entry name" value="CheY-like_superfamily"/>
</dbReference>
<dbReference type="RefSeq" id="WP_073134057.1">
    <property type="nucleotide sequence ID" value="NZ_FQZF01000009.1"/>
</dbReference>
<keyword evidence="1" id="KW-0597">Phosphoprotein</keyword>
<gene>
    <name evidence="3" type="ORF">SAMN02745194_01958</name>
</gene>
<dbReference type="SUPFAM" id="SSF52172">
    <property type="entry name" value="CheY-like"/>
    <property type="match status" value="1"/>
</dbReference>